<dbReference type="GeneID" id="19403075"/>
<accession>R0IVX1</accession>
<name>R0IVX1_EXST2</name>
<dbReference type="RefSeq" id="XP_008023296.1">
    <property type="nucleotide sequence ID" value="XM_008025105.1"/>
</dbReference>
<dbReference type="EMBL" id="KB908526">
    <property type="protein sequence ID" value="EOA88940.1"/>
    <property type="molecule type" value="Genomic_DNA"/>
</dbReference>
<protein>
    <submittedName>
        <fullName evidence="2">Uncharacterized protein</fullName>
    </submittedName>
</protein>
<dbReference type="AlphaFoldDB" id="R0IVX1"/>
<reference evidence="2 3" key="1">
    <citation type="journal article" date="2012" name="PLoS Pathog.">
        <title>Diverse lifestyles and strategies of plant pathogenesis encoded in the genomes of eighteen Dothideomycetes fungi.</title>
        <authorList>
            <person name="Ohm R.A."/>
            <person name="Feau N."/>
            <person name="Henrissat B."/>
            <person name="Schoch C.L."/>
            <person name="Horwitz B.A."/>
            <person name="Barry K.W."/>
            <person name="Condon B.J."/>
            <person name="Copeland A.C."/>
            <person name="Dhillon B."/>
            <person name="Glaser F."/>
            <person name="Hesse C.N."/>
            <person name="Kosti I."/>
            <person name="LaButti K."/>
            <person name="Lindquist E.A."/>
            <person name="Lucas S."/>
            <person name="Salamov A.A."/>
            <person name="Bradshaw R.E."/>
            <person name="Ciuffetti L."/>
            <person name="Hamelin R.C."/>
            <person name="Kema G.H.J."/>
            <person name="Lawrence C."/>
            <person name="Scott J.A."/>
            <person name="Spatafora J.W."/>
            <person name="Turgeon B.G."/>
            <person name="de Wit P.J.G.M."/>
            <person name="Zhong S."/>
            <person name="Goodwin S.B."/>
            <person name="Grigoriev I.V."/>
        </authorList>
    </citation>
    <scope>NUCLEOTIDE SEQUENCE [LARGE SCALE GENOMIC DNA]</scope>
    <source>
        <strain evidence="3">28A</strain>
    </source>
</reference>
<reference evidence="2 3" key="2">
    <citation type="journal article" date="2013" name="PLoS Genet.">
        <title>Comparative genome structure, secondary metabolite, and effector coding capacity across Cochliobolus pathogens.</title>
        <authorList>
            <person name="Condon B.J."/>
            <person name="Leng Y."/>
            <person name="Wu D."/>
            <person name="Bushley K.E."/>
            <person name="Ohm R.A."/>
            <person name="Otillar R."/>
            <person name="Martin J."/>
            <person name="Schackwitz W."/>
            <person name="Grimwood J."/>
            <person name="MohdZainudin N."/>
            <person name="Xue C."/>
            <person name="Wang R."/>
            <person name="Manning V.A."/>
            <person name="Dhillon B."/>
            <person name="Tu Z.J."/>
            <person name="Steffenson B.J."/>
            <person name="Salamov A."/>
            <person name="Sun H."/>
            <person name="Lowry S."/>
            <person name="LaButti K."/>
            <person name="Han J."/>
            <person name="Copeland A."/>
            <person name="Lindquist E."/>
            <person name="Barry K."/>
            <person name="Schmutz J."/>
            <person name="Baker S.E."/>
            <person name="Ciuffetti L.M."/>
            <person name="Grigoriev I.V."/>
            <person name="Zhong S."/>
            <person name="Turgeon B.G."/>
        </authorList>
    </citation>
    <scope>NUCLEOTIDE SEQUENCE [LARGE SCALE GENOMIC DNA]</scope>
    <source>
        <strain evidence="3">28A</strain>
    </source>
</reference>
<sequence>MSSQNTSSSGSSGNSGGQDYTITSSGTNSQGNHYCTRDYGSSASNPNSYHYSNTNGSYYYSNPNGSTYYNNGRGGAWYNPGK</sequence>
<dbReference type="Proteomes" id="UP000016935">
    <property type="component" value="Unassembled WGS sequence"/>
</dbReference>
<evidence type="ECO:0000313" key="2">
    <source>
        <dbReference type="EMBL" id="EOA88940.1"/>
    </source>
</evidence>
<gene>
    <name evidence="2" type="ORF">SETTUDRAFT_26990</name>
</gene>
<feature type="region of interest" description="Disordered" evidence="1">
    <location>
        <begin position="1"/>
        <end position="82"/>
    </location>
</feature>
<evidence type="ECO:0000256" key="1">
    <source>
        <dbReference type="SAM" id="MobiDB-lite"/>
    </source>
</evidence>
<proteinExistence type="predicted"/>
<feature type="compositionally biased region" description="Low complexity" evidence="1">
    <location>
        <begin position="47"/>
        <end position="71"/>
    </location>
</feature>
<keyword evidence="3" id="KW-1185">Reference proteome</keyword>
<evidence type="ECO:0000313" key="3">
    <source>
        <dbReference type="Proteomes" id="UP000016935"/>
    </source>
</evidence>
<organism evidence="2 3">
    <name type="scientific">Exserohilum turcicum (strain 28A)</name>
    <name type="common">Northern leaf blight fungus</name>
    <name type="synonym">Setosphaeria turcica</name>
    <dbReference type="NCBI Taxonomy" id="671987"/>
    <lineage>
        <taxon>Eukaryota</taxon>
        <taxon>Fungi</taxon>
        <taxon>Dikarya</taxon>
        <taxon>Ascomycota</taxon>
        <taxon>Pezizomycotina</taxon>
        <taxon>Dothideomycetes</taxon>
        <taxon>Pleosporomycetidae</taxon>
        <taxon>Pleosporales</taxon>
        <taxon>Pleosporineae</taxon>
        <taxon>Pleosporaceae</taxon>
        <taxon>Exserohilum</taxon>
    </lineage>
</organism>
<feature type="compositionally biased region" description="Polar residues" evidence="1">
    <location>
        <begin position="20"/>
        <end position="46"/>
    </location>
</feature>
<feature type="compositionally biased region" description="Low complexity" evidence="1">
    <location>
        <begin position="1"/>
        <end position="12"/>
    </location>
</feature>
<dbReference type="HOGENOM" id="CLU_162857_1_0_1"/>